<evidence type="ECO:0000256" key="3">
    <source>
        <dbReference type="ARBA" id="ARBA00022840"/>
    </source>
</evidence>
<dbReference type="RefSeq" id="WP_147447839.1">
    <property type="nucleotide sequence ID" value="NZ_RBIL01000001.1"/>
</dbReference>
<dbReference type="CDD" id="cd03255">
    <property type="entry name" value="ABC_MJ0796_LolCDE_FtsE"/>
    <property type="match status" value="1"/>
</dbReference>
<keyword evidence="6" id="KW-1185">Reference proteome</keyword>
<dbReference type="GO" id="GO:0016887">
    <property type="term" value="F:ATP hydrolysis activity"/>
    <property type="evidence" value="ECO:0007669"/>
    <property type="project" value="InterPro"/>
</dbReference>
<dbReference type="PANTHER" id="PTHR24220:SF685">
    <property type="entry name" value="ABC TRANSPORTER RELATED"/>
    <property type="match status" value="1"/>
</dbReference>
<evidence type="ECO:0000256" key="2">
    <source>
        <dbReference type="ARBA" id="ARBA00022741"/>
    </source>
</evidence>
<dbReference type="Proteomes" id="UP000278962">
    <property type="component" value="Unassembled WGS sequence"/>
</dbReference>
<dbReference type="GO" id="GO:0005886">
    <property type="term" value="C:plasma membrane"/>
    <property type="evidence" value="ECO:0007669"/>
    <property type="project" value="TreeGrafter"/>
</dbReference>
<comment type="caution">
    <text evidence="5">The sequence shown here is derived from an EMBL/GenBank/DDBJ whole genome shotgun (WGS) entry which is preliminary data.</text>
</comment>
<evidence type="ECO:0000313" key="6">
    <source>
        <dbReference type="Proteomes" id="UP000278962"/>
    </source>
</evidence>
<dbReference type="GO" id="GO:0022857">
    <property type="term" value="F:transmembrane transporter activity"/>
    <property type="evidence" value="ECO:0007669"/>
    <property type="project" value="TreeGrafter"/>
</dbReference>
<protein>
    <submittedName>
        <fullName evidence="5">Peptide/nickel transport system ATP-binding protein</fullName>
    </submittedName>
</protein>
<dbReference type="Pfam" id="PF00005">
    <property type="entry name" value="ABC_tran"/>
    <property type="match status" value="2"/>
</dbReference>
<dbReference type="InterPro" id="IPR003439">
    <property type="entry name" value="ABC_transporter-like_ATP-bd"/>
</dbReference>
<dbReference type="InterPro" id="IPR017871">
    <property type="entry name" value="ABC_transporter-like_CS"/>
</dbReference>
<dbReference type="GO" id="GO:0005524">
    <property type="term" value="F:ATP binding"/>
    <property type="evidence" value="ECO:0007669"/>
    <property type="project" value="UniProtKB-KW"/>
</dbReference>
<feature type="domain" description="ABC transporter" evidence="4">
    <location>
        <begin position="38"/>
        <end position="262"/>
    </location>
</feature>
<gene>
    <name evidence="5" type="ORF">C8N24_3354</name>
</gene>
<dbReference type="EMBL" id="RBIL01000001">
    <property type="protein sequence ID" value="RKQ93487.1"/>
    <property type="molecule type" value="Genomic_DNA"/>
</dbReference>
<keyword evidence="3 5" id="KW-0067">ATP-binding</keyword>
<feature type="domain" description="ABC transporter" evidence="4">
    <location>
        <begin position="312"/>
        <end position="541"/>
    </location>
</feature>
<dbReference type="InterPro" id="IPR017911">
    <property type="entry name" value="MacB-like_ATP-bd"/>
</dbReference>
<dbReference type="PROSITE" id="PS00211">
    <property type="entry name" value="ABC_TRANSPORTER_1"/>
    <property type="match status" value="2"/>
</dbReference>
<dbReference type="InterPro" id="IPR015854">
    <property type="entry name" value="ABC_transpr_LolD-like"/>
</dbReference>
<reference evidence="5 6" key="1">
    <citation type="submission" date="2018-10" db="EMBL/GenBank/DDBJ databases">
        <title>Genomic Encyclopedia of Archaeal and Bacterial Type Strains, Phase II (KMG-II): from individual species to whole genera.</title>
        <authorList>
            <person name="Goeker M."/>
        </authorList>
    </citation>
    <scope>NUCLEOTIDE SEQUENCE [LARGE SCALE GENOMIC DNA]</scope>
    <source>
        <strain evidence="5 6">DSM 14954</strain>
    </source>
</reference>
<keyword evidence="2" id="KW-0547">Nucleotide-binding</keyword>
<sequence>MRARGAAWAGGAAGTKGAAVPSAAARSPGRCPVPDRAIDARKVFVVHQGLSGNVVSLQGASLSVDAGELVAVMGPSGSGKSTLLNCLAGLQPITAGHLQVAGPVATVAQDAAKALGDDQPIAKRIALRARLAGTRRRAATERAYALLERVGLEGREHARRQELSGGEQQRAALCVAIAAQPRLLLVDEVTGQLDAATGRGILELLAELAHEGHSTVLLATHDPRATEVADRTVTIRDGRVTGELHGRNGRRYVFVDDGGLLRLDPDDLRAAGIGQEAEVSLAPGAVILRGASRPGLALVDTPPAATGGEVLVRLEHVRRRFTTRAETVDAVAGVDLTFKSGAFHALVGPSGCGKTSLLHLIAGLDRADGGRVEIGGIDAADEDRAGLARLRRELVAVVPQVSALVGGLSVLDNVALALRARGERAQAARAQALEALTALGLQDLAHRQAQALSGGERQRVALARALATQAPLIVADEPTANLDEANAIKVAELLADTARQGACIVCATHDASVTARATTVIAMRDGRVAPGAGGAHAPSAIA</sequence>
<dbReference type="PROSITE" id="PS50893">
    <property type="entry name" value="ABC_TRANSPORTER_2"/>
    <property type="match status" value="2"/>
</dbReference>
<accession>A0A660LEG0</accession>
<dbReference type="InterPro" id="IPR027417">
    <property type="entry name" value="P-loop_NTPase"/>
</dbReference>
<dbReference type="Gene3D" id="3.40.50.300">
    <property type="entry name" value="P-loop containing nucleotide triphosphate hydrolases"/>
    <property type="match status" value="2"/>
</dbReference>
<dbReference type="OrthoDB" id="7757085at2"/>
<dbReference type="PANTHER" id="PTHR24220">
    <property type="entry name" value="IMPORT ATP-BINDING PROTEIN"/>
    <property type="match status" value="1"/>
</dbReference>
<name>A0A660LEG0_9ACTN</name>
<dbReference type="SUPFAM" id="SSF52540">
    <property type="entry name" value="P-loop containing nucleoside triphosphate hydrolases"/>
    <property type="match status" value="2"/>
</dbReference>
<evidence type="ECO:0000256" key="1">
    <source>
        <dbReference type="ARBA" id="ARBA00022448"/>
    </source>
</evidence>
<keyword evidence="1" id="KW-0813">Transport</keyword>
<proteinExistence type="predicted"/>
<evidence type="ECO:0000259" key="4">
    <source>
        <dbReference type="PROSITE" id="PS50893"/>
    </source>
</evidence>
<organism evidence="5 6">
    <name type="scientific">Solirubrobacter pauli</name>
    <dbReference type="NCBI Taxonomy" id="166793"/>
    <lineage>
        <taxon>Bacteria</taxon>
        <taxon>Bacillati</taxon>
        <taxon>Actinomycetota</taxon>
        <taxon>Thermoleophilia</taxon>
        <taxon>Solirubrobacterales</taxon>
        <taxon>Solirubrobacteraceae</taxon>
        <taxon>Solirubrobacter</taxon>
    </lineage>
</organism>
<dbReference type="InterPro" id="IPR003593">
    <property type="entry name" value="AAA+_ATPase"/>
</dbReference>
<dbReference type="AlphaFoldDB" id="A0A660LEG0"/>
<evidence type="ECO:0000313" key="5">
    <source>
        <dbReference type="EMBL" id="RKQ93487.1"/>
    </source>
</evidence>
<dbReference type="SMART" id="SM00382">
    <property type="entry name" value="AAA"/>
    <property type="match status" value="2"/>
</dbReference>